<dbReference type="Gene3D" id="2.40.50.140">
    <property type="entry name" value="Nucleic acid-binding proteins"/>
    <property type="match status" value="1"/>
</dbReference>
<dbReference type="EMBL" id="QVQW01000018">
    <property type="protein sequence ID" value="RKU45837.1"/>
    <property type="molecule type" value="Genomic_DNA"/>
</dbReference>
<dbReference type="SMART" id="SM00658">
    <property type="entry name" value="RPOL8c"/>
    <property type="match status" value="1"/>
</dbReference>
<evidence type="ECO:0000256" key="4">
    <source>
        <dbReference type="PIRNR" id="PIRNR000779"/>
    </source>
</evidence>
<evidence type="ECO:0000313" key="5">
    <source>
        <dbReference type="EMBL" id="RKU45837.1"/>
    </source>
</evidence>
<comment type="subcellular location">
    <subcellularLocation>
        <location evidence="1">Nucleus</location>
    </subcellularLocation>
</comment>
<organism evidence="5 6">
    <name type="scientific">Coniochaeta pulveracea</name>
    <dbReference type="NCBI Taxonomy" id="177199"/>
    <lineage>
        <taxon>Eukaryota</taxon>
        <taxon>Fungi</taxon>
        <taxon>Dikarya</taxon>
        <taxon>Ascomycota</taxon>
        <taxon>Pezizomycotina</taxon>
        <taxon>Sordariomycetes</taxon>
        <taxon>Sordariomycetidae</taxon>
        <taxon>Coniochaetales</taxon>
        <taxon>Coniochaetaceae</taxon>
        <taxon>Coniochaeta</taxon>
    </lineage>
</organism>
<dbReference type="PANTHER" id="PTHR10917">
    <property type="entry name" value="DNA-DIRECTED RNA POLYMERASES I, II, AND III SUBUNIT RPABC3"/>
    <property type="match status" value="1"/>
</dbReference>
<dbReference type="OrthoDB" id="20018at2759"/>
<comment type="caution">
    <text evidence="5">The sequence shown here is derived from an EMBL/GenBank/DDBJ whole genome shotgun (WGS) entry which is preliminary data.</text>
</comment>
<dbReference type="STRING" id="177199.A0A420YDH6"/>
<gene>
    <name evidence="5" type="primary">RPB8</name>
    <name evidence="5" type="ORF">DL546_006994</name>
</gene>
<sequence length="149" mass="16721">MSNTSDAQLFEDHFRVTEVDQSKYDRVARIKCTSGDGATQMELDINTELFPCQVGENLHVVLATTLSLDGSKDDERGWRDVAKAGGGEATLADMFDYVCHGKIYKFEDDEKAEQLNVYTSFGGLLMALFGPYKKLTSLRVDYVYLLVKK</sequence>
<keyword evidence="3 4" id="KW-0539">Nucleus</keyword>
<dbReference type="GO" id="GO:0003899">
    <property type="term" value="F:DNA-directed RNA polymerase activity"/>
    <property type="evidence" value="ECO:0007669"/>
    <property type="project" value="UniProtKB-UniRule"/>
</dbReference>
<dbReference type="GO" id="GO:0006351">
    <property type="term" value="P:DNA-templated transcription"/>
    <property type="evidence" value="ECO:0007669"/>
    <property type="project" value="UniProtKB-UniRule"/>
</dbReference>
<keyword evidence="5" id="KW-0240">DNA-directed RNA polymerase</keyword>
<comment type="similarity">
    <text evidence="2 4">Belongs to the eukaryotic RPB8 RNA polymerase subunit family.</text>
</comment>
<evidence type="ECO:0000256" key="2">
    <source>
        <dbReference type="ARBA" id="ARBA00008912"/>
    </source>
</evidence>
<dbReference type="AlphaFoldDB" id="A0A420YDH6"/>
<dbReference type="GO" id="GO:0005665">
    <property type="term" value="C:RNA polymerase II, core complex"/>
    <property type="evidence" value="ECO:0007669"/>
    <property type="project" value="UniProtKB-UniRule"/>
</dbReference>
<dbReference type="SUPFAM" id="SSF50249">
    <property type="entry name" value="Nucleic acid-binding proteins"/>
    <property type="match status" value="1"/>
</dbReference>
<dbReference type="GO" id="GO:0005736">
    <property type="term" value="C:RNA polymerase I complex"/>
    <property type="evidence" value="ECO:0007669"/>
    <property type="project" value="TreeGrafter"/>
</dbReference>
<dbReference type="Pfam" id="PF03870">
    <property type="entry name" value="RNA_pol_Rpb8"/>
    <property type="match status" value="1"/>
</dbReference>
<dbReference type="InterPro" id="IPR005570">
    <property type="entry name" value="RPABC3"/>
</dbReference>
<name>A0A420YDH6_9PEZI</name>
<protein>
    <recommendedName>
        <fullName evidence="4">DNA-directed RNA polymerases I, II, and III subunit RPABC3</fullName>
    </recommendedName>
</protein>
<evidence type="ECO:0000313" key="6">
    <source>
        <dbReference type="Proteomes" id="UP000275385"/>
    </source>
</evidence>
<evidence type="ECO:0000256" key="1">
    <source>
        <dbReference type="ARBA" id="ARBA00004123"/>
    </source>
</evidence>
<reference evidence="5 6" key="1">
    <citation type="submission" date="2018-08" db="EMBL/GenBank/DDBJ databases">
        <title>Draft genome of the lignicolous fungus Coniochaeta pulveracea.</title>
        <authorList>
            <person name="Borstlap C.J."/>
            <person name="De Witt R.N."/>
            <person name="Botha A."/>
            <person name="Volschenk H."/>
        </authorList>
    </citation>
    <scope>NUCLEOTIDE SEQUENCE [LARGE SCALE GENOMIC DNA]</scope>
    <source>
        <strain evidence="5 6">CAB683</strain>
    </source>
</reference>
<dbReference type="FunFam" id="2.40.50.140:FF:000191">
    <property type="entry name" value="DNA-directed RNA polymerases I, II, and III subunit RPABC3"/>
    <property type="match status" value="1"/>
</dbReference>
<dbReference type="Proteomes" id="UP000275385">
    <property type="component" value="Unassembled WGS sequence"/>
</dbReference>
<dbReference type="PIRSF" id="PIRSF000779">
    <property type="entry name" value="RNA_pol_Rpb8"/>
    <property type="match status" value="1"/>
</dbReference>
<dbReference type="InterPro" id="IPR012340">
    <property type="entry name" value="NA-bd_OB-fold"/>
</dbReference>
<comment type="function">
    <text evidence="4">DNA-dependent RNA polymerase catalyzes the transcription of DNA into RNA using the four ribonucleoside triphosphates as substrates. Common component of RNA polymerases I, II and III which synthesize ribosomal RNA precursors, mRNA precursors and many functional non-coding RNAs, and small RNAs, such as 5S rRNA and tRNAs, respectively.</text>
</comment>
<keyword evidence="6" id="KW-1185">Reference proteome</keyword>
<keyword evidence="5" id="KW-0804">Transcription</keyword>
<proteinExistence type="inferred from homology"/>
<evidence type="ECO:0000256" key="3">
    <source>
        <dbReference type="ARBA" id="ARBA00023242"/>
    </source>
</evidence>
<dbReference type="PANTHER" id="PTHR10917:SF0">
    <property type="entry name" value="DNA-DIRECTED RNA POLYMERASES I, II, AND III SUBUNIT RPABC3"/>
    <property type="match status" value="1"/>
</dbReference>
<accession>A0A420YDH6</accession>
<dbReference type="GO" id="GO:0005666">
    <property type="term" value="C:RNA polymerase III complex"/>
    <property type="evidence" value="ECO:0007669"/>
    <property type="project" value="TreeGrafter"/>
</dbReference>